<dbReference type="GO" id="GO:0016787">
    <property type="term" value="F:hydrolase activity"/>
    <property type="evidence" value="ECO:0007669"/>
    <property type="project" value="UniProtKB-KW"/>
</dbReference>
<organism evidence="8 9">
    <name type="scientific">Tardibacter chloracetimidivorans</name>
    <dbReference type="NCBI Taxonomy" id="1921510"/>
    <lineage>
        <taxon>Bacteria</taxon>
        <taxon>Pseudomonadati</taxon>
        <taxon>Pseudomonadota</taxon>
        <taxon>Alphaproteobacteria</taxon>
        <taxon>Sphingomonadales</taxon>
        <taxon>Sphingomonadaceae</taxon>
        <taxon>Tardibacter</taxon>
    </lineage>
</organism>
<dbReference type="GO" id="GO:0004674">
    <property type="term" value="F:protein serine/threonine kinase activity"/>
    <property type="evidence" value="ECO:0007669"/>
    <property type="project" value="UniProtKB-KW"/>
</dbReference>
<dbReference type="InterPro" id="IPR030665">
    <property type="entry name" value="KaiC"/>
</dbReference>
<dbReference type="PANTHER" id="PTHR42926:SF1">
    <property type="entry name" value="CIRCADIAN CLOCK OSCILLATOR PROTEIN KAIC 1"/>
    <property type="match status" value="1"/>
</dbReference>
<dbReference type="STRING" id="1921510.BSL82_12175"/>
<dbReference type="GO" id="GO:0005524">
    <property type="term" value="F:ATP binding"/>
    <property type="evidence" value="ECO:0007669"/>
    <property type="project" value="InterPro"/>
</dbReference>
<evidence type="ECO:0000256" key="5">
    <source>
        <dbReference type="ARBA" id="ARBA00022777"/>
    </source>
</evidence>
<dbReference type="Pfam" id="PF06745">
    <property type="entry name" value="ATPase"/>
    <property type="match status" value="2"/>
</dbReference>
<dbReference type="OrthoDB" id="9787927at2"/>
<dbReference type="KEGG" id="sphj:BSL82_12175"/>
<dbReference type="Gene3D" id="3.40.50.300">
    <property type="entry name" value="P-loop containing nucleotide triphosphate hydrolases"/>
    <property type="match status" value="2"/>
</dbReference>
<dbReference type="EC" id="2.7.11.1" evidence="1"/>
<dbReference type="Proteomes" id="UP000182063">
    <property type="component" value="Chromosome"/>
</dbReference>
<protein>
    <recommendedName>
        <fullName evidence="1">non-specific serine/threonine protein kinase</fullName>
        <ecNumber evidence="1">2.7.11.1</ecNumber>
    </recommendedName>
</protein>
<evidence type="ECO:0000256" key="4">
    <source>
        <dbReference type="ARBA" id="ARBA00022737"/>
    </source>
</evidence>
<keyword evidence="4" id="KW-0677">Repeat</keyword>
<feature type="domain" description="KaiC" evidence="7">
    <location>
        <begin position="6"/>
        <end position="235"/>
    </location>
</feature>
<evidence type="ECO:0000256" key="3">
    <source>
        <dbReference type="ARBA" id="ARBA00022679"/>
    </source>
</evidence>
<dbReference type="PANTHER" id="PTHR42926">
    <property type="match status" value="1"/>
</dbReference>
<keyword evidence="2" id="KW-0597">Phosphoprotein</keyword>
<proteinExistence type="predicted"/>
<dbReference type="EMBL" id="CP018221">
    <property type="protein sequence ID" value="API59973.1"/>
    <property type="molecule type" value="Genomic_DNA"/>
</dbReference>
<evidence type="ECO:0000313" key="9">
    <source>
        <dbReference type="Proteomes" id="UP000182063"/>
    </source>
</evidence>
<dbReference type="PROSITE" id="PS51146">
    <property type="entry name" value="KAIC"/>
    <property type="match status" value="2"/>
</dbReference>
<name>A0A1L3ZWH0_9SPHN</name>
<keyword evidence="3" id="KW-0808">Transferase</keyword>
<gene>
    <name evidence="8" type="ORF">BSL82_12175</name>
</gene>
<sequence length="476" mass="51502">MAQHLARFATGIEGLDRVLNGGLIEGASYIVQGRPGAGKTILSNQIAFSRAAGGARVLYVTLLSESHERLFQALATLDFFDRSKLGEEIVYISVFQALRDEGLGAVVKLLRRETKRHGATLLVFDGLLNARDRADTDLDVKTFVAEVQSQAGFVGCTVLFLTSTRLEDSSPEHTMVDGVIELNEDLYGVRTARRLQVRKSRGSPAIGGLHKFEITNAGICVYPRLEAVMEPAALRDQPSSERISSGCADLDRLTGGGLPLGSVTLTVGPSGGGKTTLGLHFLSRSTVDEPGLHFGFFETPERLHLKAKALNIDLPSSGLDIIWHPLQEHLLDKLGEQLLSHVAAHKVKRLFIDGLGGFERAALHRPRLMEFFAVLTARLRALGVTTMATWETRELTGGEVTTPGSDISAILDNLLVLRTTEEDHDLIRSIAIQKMRDSSFDTRAHLVTFSDKGLSIGAPLGKLGRSGATAAAPSDR</sequence>
<evidence type="ECO:0000256" key="1">
    <source>
        <dbReference type="ARBA" id="ARBA00012513"/>
    </source>
</evidence>
<feature type="domain" description="KaiC" evidence="7">
    <location>
        <begin position="241"/>
        <end position="470"/>
    </location>
</feature>
<dbReference type="PIRSF" id="PIRSF039117">
    <property type="entry name" value="KaiC"/>
    <property type="match status" value="1"/>
</dbReference>
<evidence type="ECO:0000256" key="2">
    <source>
        <dbReference type="ARBA" id="ARBA00022553"/>
    </source>
</evidence>
<evidence type="ECO:0000313" key="8">
    <source>
        <dbReference type="EMBL" id="API59973.1"/>
    </source>
</evidence>
<evidence type="ECO:0000256" key="6">
    <source>
        <dbReference type="ARBA" id="ARBA00022801"/>
    </source>
</evidence>
<evidence type="ECO:0000259" key="7">
    <source>
        <dbReference type="PROSITE" id="PS51146"/>
    </source>
</evidence>
<reference evidence="9" key="1">
    <citation type="submission" date="2016-11" db="EMBL/GenBank/DDBJ databases">
        <title>Complete Genome Sequence of alachlor-degrading Sphingomonas sp. strain JJ-A5.</title>
        <authorList>
            <person name="Lee H."/>
            <person name="Ka J.-O."/>
        </authorList>
    </citation>
    <scope>NUCLEOTIDE SEQUENCE [LARGE SCALE GENOMIC DNA]</scope>
    <source>
        <strain evidence="9">JJ-A5</strain>
    </source>
</reference>
<dbReference type="AlphaFoldDB" id="A0A1L3ZWH0"/>
<keyword evidence="6" id="KW-0378">Hydrolase</keyword>
<dbReference type="InterPro" id="IPR027417">
    <property type="entry name" value="P-loop_NTPase"/>
</dbReference>
<dbReference type="InterPro" id="IPR051347">
    <property type="entry name" value="Circadian_clock_KaiC-rel"/>
</dbReference>
<dbReference type="SUPFAM" id="SSF52540">
    <property type="entry name" value="P-loop containing nucleoside triphosphate hydrolases"/>
    <property type="match status" value="2"/>
</dbReference>
<dbReference type="RefSeq" id="WP_072597761.1">
    <property type="nucleotide sequence ID" value="NZ_CP018221.1"/>
</dbReference>
<keyword evidence="9" id="KW-1185">Reference proteome</keyword>
<keyword evidence="5 8" id="KW-0418">Kinase</keyword>
<keyword evidence="8" id="KW-0723">Serine/threonine-protein kinase</keyword>
<dbReference type="InterPro" id="IPR010624">
    <property type="entry name" value="KaiC_dom"/>
</dbReference>
<dbReference type="InterPro" id="IPR014774">
    <property type="entry name" value="KaiC-like_dom"/>
</dbReference>
<accession>A0A1L3ZWH0</accession>